<dbReference type="STRING" id="879212.DespoDRAFT_01599"/>
<reference evidence="1 2" key="2">
    <citation type="submission" date="2012-02" db="EMBL/GenBank/DDBJ databases">
        <title>Improved High-Quality Draft sequence of Desulfobacter postgatei 2ac9.</title>
        <authorList>
            <consortium name="US DOE Joint Genome Institute"/>
            <person name="Lucas S."/>
            <person name="Han J."/>
            <person name="Lapidus A."/>
            <person name="Cheng J.-F."/>
            <person name="Goodwin L."/>
            <person name="Pitluck S."/>
            <person name="Peters L."/>
            <person name="Ovchinnikova G."/>
            <person name="Held B."/>
            <person name="Detter J.C."/>
            <person name="Han C."/>
            <person name="Tapia R."/>
            <person name="Land M."/>
            <person name="Hauser L."/>
            <person name="Kyrpides N."/>
            <person name="Ivanova N."/>
            <person name="Pagani I."/>
            <person name="Orellana R."/>
            <person name="Lovley D."/>
            <person name="Woyke T."/>
        </authorList>
    </citation>
    <scope>NUCLEOTIDE SEQUENCE [LARGE SCALE GENOMIC DNA]</scope>
    <source>
        <strain evidence="1 2">2ac9</strain>
    </source>
</reference>
<accession>I5B214</accession>
<reference evidence="1 2" key="1">
    <citation type="submission" date="2011-09" db="EMBL/GenBank/DDBJ databases">
        <authorList>
            <consortium name="US DOE Joint Genome Institute (JGI-PGF)"/>
            <person name="Lucas S."/>
            <person name="Han J."/>
            <person name="Lapidus A."/>
            <person name="Cheng J.-F."/>
            <person name="Goodwin L."/>
            <person name="Pitluck S."/>
            <person name="Peters L."/>
            <person name="Land M.L."/>
            <person name="Hauser L."/>
            <person name="Orellana R."/>
            <person name="Lovley D."/>
            <person name="Woyke T.J."/>
        </authorList>
    </citation>
    <scope>NUCLEOTIDE SEQUENCE [LARGE SCALE GENOMIC DNA]</scope>
    <source>
        <strain evidence="1 2">2ac9</strain>
    </source>
</reference>
<protein>
    <submittedName>
        <fullName evidence="1">Uncharacterized protein</fullName>
    </submittedName>
</protein>
<name>I5B214_9BACT</name>
<dbReference type="HOGENOM" id="CLU_3396188_0_0_7"/>
<dbReference type="Proteomes" id="UP000005778">
    <property type="component" value="Chromosome"/>
</dbReference>
<sequence length="31" mass="3890">MLYMLSYLFCAQPDKIRKLKYIDLKKNEYLF</sequence>
<gene>
    <name evidence="1" type="ORF">DespoDRAFT_01599</name>
</gene>
<evidence type="ECO:0000313" key="1">
    <source>
        <dbReference type="EMBL" id="EIM63527.1"/>
    </source>
</evidence>
<proteinExistence type="predicted"/>
<keyword evidence="2" id="KW-1185">Reference proteome</keyword>
<dbReference type="AlphaFoldDB" id="I5B214"/>
<evidence type="ECO:0000313" key="2">
    <source>
        <dbReference type="Proteomes" id="UP000005778"/>
    </source>
</evidence>
<organism evidence="1 2">
    <name type="scientific">Desulfobacter postgatei 2ac9</name>
    <dbReference type="NCBI Taxonomy" id="879212"/>
    <lineage>
        <taxon>Bacteria</taxon>
        <taxon>Pseudomonadati</taxon>
        <taxon>Thermodesulfobacteriota</taxon>
        <taxon>Desulfobacteria</taxon>
        <taxon>Desulfobacterales</taxon>
        <taxon>Desulfobacteraceae</taxon>
        <taxon>Desulfobacter</taxon>
    </lineage>
</organism>
<dbReference type="EMBL" id="CM001488">
    <property type="protein sequence ID" value="EIM63527.1"/>
    <property type="molecule type" value="Genomic_DNA"/>
</dbReference>